<dbReference type="AlphaFoldDB" id="A0A399JB59"/>
<keyword evidence="3" id="KW-1185">Reference proteome</keyword>
<feature type="region of interest" description="Disordered" evidence="1">
    <location>
        <begin position="180"/>
        <end position="201"/>
    </location>
</feature>
<reference evidence="2 3" key="1">
    <citation type="submission" date="2018-07" db="EMBL/GenBank/DDBJ databases">
        <title>Arthrobacter sp. nov., isolated from raw cow's milk with high bacterial count.</title>
        <authorList>
            <person name="Hahne J."/>
            <person name="Isele D."/>
            <person name="Lipski A."/>
        </authorList>
    </citation>
    <scope>NUCLEOTIDE SEQUENCE [LARGE SCALE GENOMIC DNA]</scope>
    <source>
        <strain evidence="2 3">JZ R-35</strain>
    </source>
</reference>
<feature type="region of interest" description="Disordered" evidence="1">
    <location>
        <begin position="272"/>
        <end position="297"/>
    </location>
</feature>
<organism evidence="2 3">
    <name type="scientific">Galactobacter valiniphilus</name>
    <dbReference type="NCBI Taxonomy" id="2676122"/>
    <lineage>
        <taxon>Bacteria</taxon>
        <taxon>Bacillati</taxon>
        <taxon>Actinomycetota</taxon>
        <taxon>Actinomycetes</taxon>
        <taxon>Micrococcales</taxon>
        <taxon>Micrococcaceae</taxon>
        <taxon>Galactobacter</taxon>
    </lineage>
</organism>
<comment type="caution">
    <text evidence="2">The sequence shown here is derived from an EMBL/GenBank/DDBJ whole genome shotgun (WGS) entry which is preliminary data.</text>
</comment>
<accession>A0A399JB59</accession>
<sequence length="374" mass="41572">MSAEFETSPYLSLPQWLGSYAGDPFEDEFPAAHAWGLFEIMDEGGRFGWIERSSLGYDAQAICAQLSGFLGDVERWPSATDNDPEPEETEVLGDPASLADQALPGDEGSFRLSSDYDGLTFIQMRPGDRLTDRWVLLIMGTVPPDEHEAPAQIRIRGLSGPELEGYLRLAVARFTESLSWSAPGEREDEDSAEDEDDEPRARDTAFGELVSGWDFPAHAQWAPAELWAAIEIESTRGERCWVERSTTWRDPRLLAATLLRQARLVEDALINDWDEPEDRPPRARVPETPAADEPDPATPVGLLDARLAALRVPALPPGWRARRLMLLSIPDPALDPLSVHRLYAANPDAWVAYPFVSDAEELGLLRGALRYAIR</sequence>
<gene>
    <name evidence="2" type="ORF">DWB68_12620</name>
</gene>
<dbReference type="EMBL" id="QQXK01000027">
    <property type="protein sequence ID" value="RII41459.1"/>
    <property type="molecule type" value="Genomic_DNA"/>
</dbReference>
<evidence type="ECO:0000313" key="2">
    <source>
        <dbReference type="EMBL" id="RII41459.1"/>
    </source>
</evidence>
<dbReference type="Proteomes" id="UP000265419">
    <property type="component" value="Unassembled WGS sequence"/>
</dbReference>
<feature type="compositionally biased region" description="Acidic residues" evidence="1">
    <location>
        <begin position="186"/>
        <end position="198"/>
    </location>
</feature>
<name>A0A399JB59_9MICC</name>
<proteinExistence type="predicted"/>
<protein>
    <submittedName>
        <fullName evidence="2">Uncharacterized protein</fullName>
    </submittedName>
</protein>
<evidence type="ECO:0000256" key="1">
    <source>
        <dbReference type="SAM" id="MobiDB-lite"/>
    </source>
</evidence>
<dbReference type="RefSeq" id="WP_119425481.1">
    <property type="nucleotide sequence ID" value="NZ_QQXK01000027.1"/>
</dbReference>
<evidence type="ECO:0000313" key="3">
    <source>
        <dbReference type="Proteomes" id="UP000265419"/>
    </source>
</evidence>